<keyword evidence="6" id="KW-0472">Membrane</keyword>
<dbReference type="Gene3D" id="1.20.1600.10">
    <property type="entry name" value="Outer membrane efflux proteins (OEP)"/>
    <property type="match status" value="1"/>
</dbReference>
<evidence type="ECO:0000313" key="9">
    <source>
        <dbReference type="Proteomes" id="UP000595278"/>
    </source>
</evidence>
<dbReference type="InterPro" id="IPR010130">
    <property type="entry name" value="T1SS_OMP_TolC"/>
</dbReference>
<evidence type="ECO:0000256" key="5">
    <source>
        <dbReference type="ARBA" id="ARBA00022692"/>
    </source>
</evidence>
<evidence type="ECO:0000256" key="3">
    <source>
        <dbReference type="ARBA" id="ARBA00022448"/>
    </source>
</evidence>
<organism evidence="8 9">
    <name type="scientific">Entomomonas asaccharolytica</name>
    <dbReference type="NCBI Taxonomy" id="2785331"/>
    <lineage>
        <taxon>Bacteria</taxon>
        <taxon>Pseudomonadati</taxon>
        <taxon>Pseudomonadota</taxon>
        <taxon>Gammaproteobacteria</taxon>
        <taxon>Pseudomonadales</taxon>
        <taxon>Pseudomonadaceae</taxon>
        <taxon>Entomomonas</taxon>
    </lineage>
</organism>
<dbReference type="GO" id="GO:0015288">
    <property type="term" value="F:porin activity"/>
    <property type="evidence" value="ECO:0007669"/>
    <property type="project" value="TreeGrafter"/>
</dbReference>
<accession>A0A974NI95</accession>
<comment type="similarity">
    <text evidence="2">Belongs to the outer membrane factor (OMF) (TC 1.B.17) family.</text>
</comment>
<name>A0A974NI95_9GAMM</name>
<evidence type="ECO:0000256" key="1">
    <source>
        <dbReference type="ARBA" id="ARBA00004442"/>
    </source>
</evidence>
<reference evidence="8 9" key="1">
    <citation type="submission" date="2021-01" db="EMBL/GenBank/DDBJ databases">
        <title>Entomomonas sp. F2A isolated from a house cricket (Acheta domesticus).</title>
        <authorList>
            <person name="Spergser J."/>
            <person name="Busse H.-J."/>
        </authorList>
    </citation>
    <scope>NUCLEOTIDE SEQUENCE [LARGE SCALE GENOMIC DNA]</scope>
    <source>
        <strain evidence="8 9">F2A</strain>
    </source>
</reference>
<gene>
    <name evidence="8" type="ORF">JHT90_01555</name>
</gene>
<dbReference type="SUPFAM" id="SSF56954">
    <property type="entry name" value="Outer membrane efflux proteins (OEP)"/>
    <property type="match status" value="1"/>
</dbReference>
<dbReference type="Pfam" id="PF02321">
    <property type="entry name" value="OEP"/>
    <property type="match status" value="2"/>
</dbReference>
<dbReference type="InterPro" id="IPR051906">
    <property type="entry name" value="TolC-like"/>
</dbReference>
<dbReference type="GO" id="GO:0015562">
    <property type="term" value="F:efflux transmembrane transporter activity"/>
    <property type="evidence" value="ECO:0007669"/>
    <property type="project" value="InterPro"/>
</dbReference>
<evidence type="ECO:0000256" key="6">
    <source>
        <dbReference type="ARBA" id="ARBA00023136"/>
    </source>
</evidence>
<dbReference type="GO" id="GO:0009279">
    <property type="term" value="C:cell outer membrane"/>
    <property type="evidence" value="ECO:0007669"/>
    <property type="project" value="UniProtKB-SubCell"/>
</dbReference>
<evidence type="ECO:0000313" key="8">
    <source>
        <dbReference type="EMBL" id="QQP87100.1"/>
    </source>
</evidence>
<comment type="subcellular location">
    <subcellularLocation>
        <location evidence="1">Cell outer membrane</location>
    </subcellularLocation>
</comment>
<evidence type="ECO:0000256" key="2">
    <source>
        <dbReference type="ARBA" id="ARBA00007613"/>
    </source>
</evidence>
<dbReference type="AlphaFoldDB" id="A0A974NI95"/>
<dbReference type="Proteomes" id="UP000595278">
    <property type="component" value="Chromosome"/>
</dbReference>
<dbReference type="PANTHER" id="PTHR30026:SF20">
    <property type="entry name" value="OUTER MEMBRANE PROTEIN TOLC"/>
    <property type="match status" value="1"/>
</dbReference>
<evidence type="ECO:0000256" key="7">
    <source>
        <dbReference type="ARBA" id="ARBA00023237"/>
    </source>
</evidence>
<proteinExistence type="inferred from homology"/>
<dbReference type="GO" id="GO:1990281">
    <property type="term" value="C:efflux pump complex"/>
    <property type="evidence" value="ECO:0007669"/>
    <property type="project" value="TreeGrafter"/>
</dbReference>
<keyword evidence="9" id="KW-1185">Reference proteome</keyword>
<keyword evidence="3" id="KW-0813">Transport</keyword>
<sequence length="461" mass="51733">MVVYVNAQNNSARVSLKKTGLVSIYYDAVNNNADLASAKAQYKARQEVVPQARAGLLPQINANANYENIKTVLDRPATTIKRNAHVYAVNLTQPVFRVDRWFQLQAAHAANEQAYFDFAVTQQQLILQTAQVYFNILQAQDDLAANQAEENAYKRQADEANARFDLGLADKTDYLQAKAAYDMSRAKRIVSEKNVEDAFQALTTLTNRYYEAIEGIRHNLPIRHPIPNNATAWVDKAVTQNLSLRAGFYSVAVAEETLKQRKAGHAPTVDFVASYQRGDNDAFNLNNSAASLAHYGSDVEQTSVGVQLQMPLYSGGMTSSQVREARSNLMMSEYDQESLRRKVVQNTRNYHRAVNTDIEQIKALRQTIISSQSAVEATQIGFQSGTRNIVDVLDAQRQLYDAVRNYNNARYAYIIDSLSLKEMVGTLSPLDLQELEAYLNPNYEPSKDFLPPELLRKGKLN</sequence>
<dbReference type="NCBIfam" id="TIGR01844">
    <property type="entry name" value="type_I_sec_TolC"/>
    <property type="match status" value="1"/>
</dbReference>
<keyword evidence="4" id="KW-1134">Transmembrane beta strand</keyword>
<dbReference type="RefSeq" id="WP_201095714.1">
    <property type="nucleotide sequence ID" value="NZ_CP067393.1"/>
</dbReference>
<keyword evidence="7" id="KW-0998">Cell outer membrane</keyword>
<dbReference type="PANTHER" id="PTHR30026">
    <property type="entry name" value="OUTER MEMBRANE PROTEIN TOLC"/>
    <property type="match status" value="1"/>
</dbReference>
<dbReference type="EMBL" id="CP067393">
    <property type="protein sequence ID" value="QQP87100.1"/>
    <property type="molecule type" value="Genomic_DNA"/>
</dbReference>
<dbReference type="KEGG" id="eaz:JHT90_01555"/>
<protein>
    <submittedName>
        <fullName evidence="8">TolC family outer membrane protein</fullName>
    </submittedName>
</protein>
<dbReference type="InterPro" id="IPR003423">
    <property type="entry name" value="OMP_efflux"/>
</dbReference>
<evidence type="ECO:0000256" key="4">
    <source>
        <dbReference type="ARBA" id="ARBA00022452"/>
    </source>
</evidence>
<keyword evidence="5" id="KW-0812">Transmembrane</keyword>